<comment type="caution">
    <text evidence="2">The sequence shown here is derived from an EMBL/GenBank/DDBJ whole genome shotgun (WGS) entry which is preliminary data.</text>
</comment>
<proteinExistence type="predicted"/>
<dbReference type="Pfam" id="PF00646">
    <property type="entry name" value="F-box"/>
    <property type="match status" value="1"/>
</dbReference>
<dbReference type="Proteomes" id="UP001341840">
    <property type="component" value="Unassembled WGS sequence"/>
</dbReference>
<sequence length="405" mass="45773">MEHHELYKAELPGDLIREILIRLSVRILVKLRSVCRSWNSLISSHEFAMHHHQRSTLIPSPPLLCWIQETTTDDAITHSSQSLILYHQLHPTDGLSLTSLPIEGKRIIRGSCNGFLCLSDSGFPFQTLTLFNPSTRSVSPPIPFQWPQEDETVFWGFGNDTLHEKYKFVMSCSHSSFPVTDSKVRAPVKVCTFGSNPCFKTVDLDRPVFTYKTLLGPKDGIFVSGTLNWSVYSGIISLFENLEWFVLTFNLETESFGRLSLPIRWQSDCLNNPQLQVLNGCLAVSDRHPSGEILCSVWIMKEYGVEESWTNLFQIPDYVCLTMSVPPLYISEDHVLLVLEKSCGCLANAQLIKLNFGVSSMGVKMAWDLGLRRRIIIELDSRAVLETVLNNDTGSIRHPQTLLKG</sequence>
<dbReference type="Gene3D" id="1.20.1280.50">
    <property type="match status" value="1"/>
</dbReference>
<dbReference type="PANTHER" id="PTHR31672:SF13">
    <property type="entry name" value="F-BOX PROTEIN CPR30-LIKE"/>
    <property type="match status" value="1"/>
</dbReference>
<dbReference type="InterPro" id="IPR050796">
    <property type="entry name" value="SCF_F-box_component"/>
</dbReference>
<feature type="domain" description="F-box" evidence="1">
    <location>
        <begin position="5"/>
        <end position="51"/>
    </location>
</feature>
<reference evidence="2 3" key="1">
    <citation type="journal article" date="2023" name="Plants (Basel)">
        <title>Bridging the Gap: Combining Genomics and Transcriptomics Approaches to Understand Stylosanthes scabra, an Orphan Legume from the Brazilian Caatinga.</title>
        <authorList>
            <person name="Ferreira-Neto J.R.C."/>
            <person name="da Silva M.D."/>
            <person name="Binneck E."/>
            <person name="de Melo N.F."/>
            <person name="da Silva R.H."/>
            <person name="de Melo A.L.T.M."/>
            <person name="Pandolfi V."/>
            <person name="Bustamante F.O."/>
            <person name="Brasileiro-Vidal A.C."/>
            <person name="Benko-Iseppon A.M."/>
        </authorList>
    </citation>
    <scope>NUCLEOTIDE SEQUENCE [LARGE SCALE GENOMIC DNA]</scope>
    <source>
        <tissue evidence="2">Leaves</tissue>
    </source>
</reference>
<name>A0ABU6Z6B9_9FABA</name>
<dbReference type="InterPro" id="IPR017451">
    <property type="entry name" value="F-box-assoc_interact_dom"/>
</dbReference>
<dbReference type="InterPro" id="IPR036047">
    <property type="entry name" value="F-box-like_dom_sf"/>
</dbReference>
<dbReference type="CDD" id="cd22157">
    <property type="entry name" value="F-box_AtFBW1-like"/>
    <property type="match status" value="1"/>
</dbReference>
<evidence type="ECO:0000259" key="1">
    <source>
        <dbReference type="PROSITE" id="PS50181"/>
    </source>
</evidence>
<dbReference type="SMART" id="SM00256">
    <property type="entry name" value="FBOX"/>
    <property type="match status" value="1"/>
</dbReference>
<protein>
    <recommendedName>
        <fullName evidence="1">F-box domain-containing protein</fullName>
    </recommendedName>
</protein>
<dbReference type="InterPro" id="IPR001810">
    <property type="entry name" value="F-box_dom"/>
</dbReference>
<dbReference type="SUPFAM" id="SSF81383">
    <property type="entry name" value="F-box domain"/>
    <property type="match status" value="1"/>
</dbReference>
<dbReference type="Pfam" id="PF07734">
    <property type="entry name" value="FBA_1"/>
    <property type="match status" value="1"/>
</dbReference>
<keyword evidence="3" id="KW-1185">Reference proteome</keyword>
<gene>
    <name evidence="2" type="ORF">PIB30_006982</name>
</gene>
<organism evidence="2 3">
    <name type="scientific">Stylosanthes scabra</name>
    <dbReference type="NCBI Taxonomy" id="79078"/>
    <lineage>
        <taxon>Eukaryota</taxon>
        <taxon>Viridiplantae</taxon>
        <taxon>Streptophyta</taxon>
        <taxon>Embryophyta</taxon>
        <taxon>Tracheophyta</taxon>
        <taxon>Spermatophyta</taxon>
        <taxon>Magnoliopsida</taxon>
        <taxon>eudicotyledons</taxon>
        <taxon>Gunneridae</taxon>
        <taxon>Pentapetalae</taxon>
        <taxon>rosids</taxon>
        <taxon>fabids</taxon>
        <taxon>Fabales</taxon>
        <taxon>Fabaceae</taxon>
        <taxon>Papilionoideae</taxon>
        <taxon>50 kb inversion clade</taxon>
        <taxon>dalbergioids sensu lato</taxon>
        <taxon>Dalbergieae</taxon>
        <taxon>Pterocarpus clade</taxon>
        <taxon>Stylosanthes</taxon>
    </lineage>
</organism>
<evidence type="ECO:0000313" key="2">
    <source>
        <dbReference type="EMBL" id="MED6216338.1"/>
    </source>
</evidence>
<dbReference type="NCBIfam" id="TIGR01640">
    <property type="entry name" value="F_box_assoc_1"/>
    <property type="match status" value="1"/>
</dbReference>
<dbReference type="PANTHER" id="PTHR31672">
    <property type="entry name" value="BNACNNG10540D PROTEIN"/>
    <property type="match status" value="1"/>
</dbReference>
<dbReference type="EMBL" id="JASCZI010271875">
    <property type="protein sequence ID" value="MED6216338.1"/>
    <property type="molecule type" value="Genomic_DNA"/>
</dbReference>
<accession>A0ABU6Z6B9</accession>
<dbReference type="PROSITE" id="PS50181">
    <property type="entry name" value="FBOX"/>
    <property type="match status" value="1"/>
</dbReference>
<evidence type="ECO:0000313" key="3">
    <source>
        <dbReference type="Proteomes" id="UP001341840"/>
    </source>
</evidence>
<dbReference type="InterPro" id="IPR006527">
    <property type="entry name" value="F-box-assoc_dom_typ1"/>
</dbReference>